<name>A0A6I2R5B9_FLAPL</name>
<sequence length="84" mass="9750">MNSFRNIYNSNLSHRAKSVYMYLKDRADSEGRCWPAIRTIALELGLSRSTVKRALDDLCKTGLLQKYPRWRENGSLTSNLYHVV</sequence>
<evidence type="ECO:0000256" key="3">
    <source>
        <dbReference type="ARBA" id="ARBA00023163"/>
    </source>
</evidence>
<dbReference type="InterPro" id="IPR036388">
    <property type="entry name" value="WH-like_DNA-bd_sf"/>
</dbReference>
<dbReference type="InterPro" id="IPR000524">
    <property type="entry name" value="Tscrpt_reg_HTH_GntR"/>
</dbReference>
<protein>
    <submittedName>
        <fullName evidence="4">GntR family transcriptional regulator</fullName>
    </submittedName>
</protein>
<evidence type="ECO:0000313" key="5">
    <source>
        <dbReference type="Proteomes" id="UP000434475"/>
    </source>
</evidence>
<dbReference type="PRINTS" id="PR00035">
    <property type="entry name" value="HTHGNTR"/>
</dbReference>
<dbReference type="EMBL" id="WKPR01000012">
    <property type="protein sequence ID" value="MSB20376.1"/>
    <property type="molecule type" value="Genomic_DNA"/>
</dbReference>
<proteinExistence type="predicted"/>
<keyword evidence="3" id="KW-0804">Transcription</keyword>
<evidence type="ECO:0000256" key="2">
    <source>
        <dbReference type="ARBA" id="ARBA00023125"/>
    </source>
</evidence>
<dbReference type="Proteomes" id="UP000434475">
    <property type="component" value="Unassembled WGS sequence"/>
</dbReference>
<dbReference type="AlphaFoldDB" id="A0A6I2R5B9"/>
<organism evidence="4 5">
    <name type="scientific">Flavonifractor plautii</name>
    <name type="common">Fusobacterium plautii</name>
    <dbReference type="NCBI Taxonomy" id="292800"/>
    <lineage>
        <taxon>Bacteria</taxon>
        <taxon>Bacillati</taxon>
        <taxon>Bacillota</taxon>
        <taxon>Clostridia</taxon>
        <taxon>Eubacteriales</taxon>
        <taxon>Oscillospiraceae</taxon>
        <taxon>Flavonifractor</taxon>
    </lineage>
</organism>
<dbReference type="GO" id="GO:0003700">
    <property type="term" value="F:DNA-binding transcription factor activity"/>
    <property type="evidence" value="ECO:0007669"/>
    <property type="project" value="InterPro"/>
</dbReference>
<dbReference type="GO" id="GO:0003677">
    <property type="term" value="F:DNA binding"/>
    <property type="evidence" value="ECO:0007669"/>
    <property type="project" value="UniProtKB-KW"/>
</dbReference>
<dbReference type="SUPFAM" id="SSF46785">
    <property type="entry name" value="Winged helix' DNA-binding domain"/>
    <property type="match status" value="1"/>
</dbReference>
<dbReference type="InterPro" id="IPR036390">
    <property type="entry name" value="WH_DNA-bd_sf"/>
</dbReference>
<dbReference type="Gene3D" id="1.10.10.10">
    <property type="entry name" value="Winged helix-like DNA-binding domain superfamily/Winged helix DNA-binding domain"/>
    <property type="match status" value="1"/>
</dbReference>
<gene>
    <name evidence="4" type="ORF">GKE97_12680</name>
</gene>
<evidence type="ECO:0000256" key="1">
    <source>
        <dbReference type="ARBA" id="ARBA00023015"/>
    </source>
</evidence>
<comment type="caution">
    <text evidence="4">The sequence shown here is derived from an EMBL/GenBank/DDBJ whole genome shotgun (WGS) entry which is preliminary data.</text>
</comment>
<reference evidence="4 5" key="1">
    <citation type="journal article" date="2019" name="Nat. Med.">
        <title>A library of human gut bacterial isolates paired with longitudinal multiomics data enables mechanistic microbiome research.</title>
        <authorList>
            <person name="Poyet M."/>
            <person name="Groussin M."/>
            <person name="Gibbons S.M."/>
            <person name="Avila-Pacheco J."/>
            <person name="Jiang X."/>
            <person name="Kearney S.M."/>
            <person name="Perrotta A.R."/>
            <person name="Berdy B."/>
            <person name="Zhao S."/>
            <person name="Lieberman T.D."/>
            <person name="Swanson P.K."/>
            <person name="Smith M."/>
            <person name="Roesemann S."/>
            <person name="Alexander J.E."/>
            <person name="Rich S.A."/>
            <person name="Livny J."/>
            <person name="Vlamakis H."/>
            <person name="Clish C."/>
            <person name="Bullock K."/>
            <person name="Deik A."/>
            <person name="Scott J."/>
            <person name="Pierce K.A."/>
            <person name="Xavier R.J."/>
            <person name="Alm E.J."/>
        </authorList>
    </citation>
    <scope>NUCLEOTIDE SEQUENCE [LARGE SCALE GENOMIC DNA]</scope>
    <source>
        <strain evidence="4 5">BIOML-A2</strain>
    </source>
</reference>
<dbReference type="Pfam" id="PF13730">
    <property type="entry name" value="HTH_36"/>
    <property type="match status" value="1"/>
</dbReference>
<dbReference type="RefSeq" id="WP_021631429.1">
    <property type="nucleotide sequence ID" value="NZ_JAJCIK010000065.1"/>
</dbReference>
<evidence type="ECO:0000313" key="4">
    <source>
        <dbReference type="EMBL" id="MSB20376.1"/>
    </source>
</evidence>
<keyword evidence="1" id="KW-0805">Transcription regulation</keyword>
<keyword evidence="2" id="KW-0238">DNA-binding</keyword>
<accession>A0A6I2R5B9</accession>